<proteinExistence type="predicted"/>
<evidence type="ECO:0000313" key="2">
    <source>
        <dbReference type="Proteomes" id="UP000321051"/>
    </source>
</evidence>
<keyword evidence="2" id="KW-1185">Reference proteome</keyword>
<reference evidence="1 2" key="1">
    <citation type="submission" date="2019-07" db="EMBL/GenBank/DDBJ databases">
        <title>Whole genome shotgun sequence of Marinococcus halophilus NBRC 102359.</title>
        <authorList>
            <person name="Hosoyama A."/>
            <person name="Uohara A."/>
            <person name="Ohji S."/>
            <person name="Ichikawa N."/>
        </authorList>
    </citation>
    <scope>NUCLEOTIDE SEQUENCE [LARGE SCALE GENOMIC DNA]</scope>
    <source>
        <strain evidence="1 2">NBRC 102359</strain>
    </source>
</reference>
<name>A0A510Y4S2_MARHA</name>
<dbReference type="RefSeq" id="WP_079476427.1">
    <property type="nucleotide sequence ID" value="NZ_BJUN01000005.1"/>
</dbReference>
<evidence type="ECO:0000313" key="1">
    <source>
        <dbReference type="EMBL" id="GEK58335.1"/>
    </source>
</evidence>
<accession>A0A510Y4S2</accession>
<gene>
    <name evidence="1" type="ORF">MHA01_12400</name>
</gene>
<comment type="caution">
    <text evidence="1">The sequence shown here is derived from an EMBL/GenBank/DDBJ whole genome shotgun (WGS) entry which is preliminary data.</text>
</comment>
<sequence>MYYEPGTRVFSEARQQWGEVILQNRHKGPQWYYAKFTPVRSGWHHESDLWDAEELFVCSWDRHRAGQI</sequence>
<dbReference type="STRING" id="1371.GCA_900166605_02732"/>
<dbReference type="OrthoDB" id="2970165at2"/>
<organism evidence="1 2">
    <name type="scientific">Marinococcus halophilus</name>
    <dbReference type="NCBI Taxonomy" id="1371"/>
    <lineage>
        <taxon>Bacteria</taxon>
        <taxon>Bacillati</taxon>
        <taxon>Bacillota</taxon>
        <taxon>Bacilli</taxon>
        <taxon>Bacillales</taxon>
        <taxon>Bacillaceae</taxon>
        <taxon>Marinococcus</taxon>
    </lineage>
</organism>
<dbReference type="EMBL" id="BJUN01000005">
    <property type="protein sequence ID" value="GEK58335.1"/>
    <property type="molecule type" value="Genomic_DNA"/>
</dbReference>
<protein>
    <submittedName>
        <fullName evidence="1">Uncharacterized protein</fullName>
    </submittedName>
</protein>
<dbReference type="Proteomes" id="UP000321051">
    <property type="component" value="Unassembled WGS sequence"/>
</dbReference>
<dbReference type="AlphaFoldDB" id="A0A510Y4S2"/>